<name>A0A9D4G6E2_DREPO</name>
<keyword evidence="2" id="KW-1185">Reference proteome</keyword>
<sequence length="71" mass="8197">MATHVQSARSILLGLYRDARLVNEQRAENNEQLEIISQNRLTEQSSIMCKFNDSLNIPSCQHHPHPTRKLN</sequence>
<evidence type="ECO:0000313" key="2">
    <source>
        <dbReference type="Proteomes" id="UP000828390"/>
    </source>
</evidence>
<evidence type="ECO:0000313" key="1">
    <source>
        <dbReference type="EMBL" id="KAH3811306.1"/>
    </source>
</evidence>
<comment type="caution">
    <text evidence="1">The sequence shown here is derived from an EMBL/GenBank/DDBJ whole genome shotgun (WGS) entry which is preliminary data.</text>
</comment>
<dbReference type="Proteomes" id="UP000828390">
    <property type="component" value="Unassembled WGS sequence"/>
</dbReference>
<dbReference type="EMBL" id="JAIWYP010000006">
    <property type="protein sequence ID" value="KAH3811306.1"/>
    <property type="molecule type" value="Genomic_DNA"/>
</dbReference>
<dbReference type="AlphaFoldDB" id="A0A9D4G6E2"/>
<reference evidence="1" key="1">
    <citation type="journal article" date="2019" name="bioRxiv">
        <title>The Genome of the Zebra Mussel, Dreissena polymorpha: A Resource for Invasive Species Research.</title>
        <authorList>
            <person name="McCartney M.A."/>
            <person name="Auch B."/>
            <person name="Kono T."/>
            <person name="Mallez S."/>
            <person name="Zhang Y."/>
            <person name="Obille A."/>
            <person name="Becker A."/>
            <person name="Abrahante J.E."/>
            <person name="Garbe J."/>
            <person name="Badalamenti J.P."/>
            <person name="Herman A."/>
            <person name="Mangelson H."/>
            <person name="Liachko I."/>
            <person name="Sullivan S."/>
            <person name="Sone E.D."/>
            <person name="Koren S."/>
            <person name="Silverstein K.A.T."/>
            <person name="Beckman K.B."/>
            <person name="Gohl D.M."/>
        </authorList>
    </citation>
    <scope>NUCLEOTIDE SEQUENCE</scope>
    <source>
        <strain evidence="1">Duluth1</strain>
        <tissue evidence="1">Whole animal</tissue>
    </source>
</reference>
<gene>
    <name evidence="1" type="ORF">DPMN_139716</name>
</gene>
<protein>
    <submittedName>
        <fullName evidence="1">Uncharacterized protein</fullName>
    </submittedName>
</protein>
<proteinExistence type="predicted"/>
<reference evidence="1" key="2">
    <citation type="submission" date="2020-11" db="EMBL/GenBank/DDBJ databases">
        <authorList>
            <person name="McCartney M.A."/>
            <person name="Auch B."/>
            <person name="Kono T."/>
            <person name="Mallez S."/>
            <person name="Becker A."/>
            <person name="Gohl D.M."/>
            <person name="Silverstein K.A.T."/>
            <person name="Koren S."/>
            <person name="Bechman K.B."/>
            <person name="Herman A."/>
            <person name="Abrahante J.E."/>
            <person name="Garbe J."/>
        </authorList>
    </citation>
    <scope>NUCLEOTIDE SEQUENCE</scope>
    <source>
        <strain evidence="1">Duluth1</strain>
        <tissue evidence="1">Whole animal</tissue>
    </source>
</reference>
<organism evidence="1 2">
    <name type="scientific">Dreissena polymorpha</name>
    <name type="common">Zebra mussel</name>
    <name type="synonym">Mytilus polymorpha</name>
    <dbReference type="NCBI Taxonomy" id="45954"/>
    <lineage>
        <taxon>Eukaryota</taxon>
        <taxon>Metazoa</taxon>
        <taxon>Spiralia</taxon>
        <taxon>Lophotrochozoa</taxon>
        <taxon>Mollusca</taxon>
        <taxon>Bivalvia</taxon>
        <taxon>Autobranchia</taxon>
        <taxon>Heteroconchia</taxon>
        <taxon>Euheterodonta</taxon>
        <taxon>Imparidentia</taxon>
        <taxon>Neoheterodontei</taxon>
        <taxon>Myida</taxon>
        <taxon>Dreissenoidea</taxon>
        <taxon>Dreissenidae</taxon>
        <taxon>Dreissena</taxon>
    </lineage>
</organism>
<accession>A0A9D4G6E2</accession>